<dbReference type="OrthoDB" id="9795085at2"/>
<keyword evidence="1" id="KW-0489">Methyltransferase</keyword>
<dbReference type="GO" id="GO:0030798">
    <property type="term" value="F:trans-aconitate 2-methyltransferase activity"/>
    <property type="evidence" value="ECO:0007669"/>
    <property type="project" value="InterPro"/>
</dbReference>
<gene>
    <name evidence="1" type="ORF">FHG66_15790</name>
</gene>
<dbReference type="CDD" id="cd02440">
    <property type="entry name" value="AdoMet_MTases"/>
    <property type="match status" value="1"/>
</dbReference>
<dbReference type="GO" id="GO:0032259">
    <property type="term" value="P:methylation"/>
    <property type="evidence" value="ECO:0007669"/>
    <property type="project" value="UniProtKB-KW"/>
</dbReference>
<dbReference type="PANTHER" id="PTHR43861">
    <property type="entry name" value="TRANS-ACONITATE 2-METHYLTRANSFERASE-RELATED"/>
    <property type="match status" value="1"/>
</dbReference>
<evidence type="ECO:0000313" key="2">
    <source>
        <dbReference type="Proteomes" id="UP000305887"/>
    </source>
</evidence>
<dbReference type="Proteomes" id="UP000305887">
    <property type="component" value="Unassembled WGS sequence"/>
</dbReference>
<keyword evidence="1" id="KW-0808">Transferase</keyword>
<evidence type="ECO:0000313" key="1">
    <source>
        <dbReference type="EMBL" id="TNC47830.1"/>
    </source>
</evidence>
<sequence length="259" mass="28527">MTDNSIDWDPGTYRRFRGLRLRPALDLLLQIGDVPDGCVVDLGCGDGAVAGPLRARFPGRPIIGIDSSAAMLAHAQGYDQTRLADIAHWSPEEAPAVIFSNAALHWVHQHDVLLPRLVSELAPDGVLAVQMPRQFDAPSHRLLRNLAEEMFPDRFGFDDYVPPVAPPGAYQRLLGPLGTVDVWETEYLQPLSPVAEGHPVRAFTQSTALRPFAARMGEGELQEFLDAYDDALSFAYPAEADGTVLFPFRRLFIILSRDG</sequence>
<dbReference type="Gene3D" id="3.40.50.150">
    <property type="entry name" value="Vaccinia Virus protein VP39"/>
    <property type="match status" value="1"/>
</dbReference>
<accession>A0A5C4MT56</accession>
<keyword evidence="2" id="KW-1185">Reference proteome</keyword>
<protein>
    <submittedName>
        <fullName evidence="1">Methyltransferase domain-containing protein</fullName>
    </submittedName>
</protein>
<reference evidence="1 2" key="1">
    <citation type="submission" date="2019-06" db="EMBL/GenBank/DDBJ databases">
        <title>YIM 131921 draft genome.</title>
        <authorList>
            <person name="Jiang L."/>
        </authorList>
    </citation>
    <scope>NUCLEOTIDE SEQUENCE [LARGE SCALE GENOMIC DNA]</scope>
    <source>
        <strain evidence="1 2">YIM 131921</strain>
    </source>
</reference>
<dbReference type="AlphaFoldDB" id="A0A5C4MT56"/>
<dbReference type="Pfam" id="PF13489">
    <property type="entry name" value="Methyltransf_23"/>
    <property type="match status" value="1"/>
</dbReference>
<dbReference type="RefSeq" id="WP_139078031.1">
    <property type="nucleotide sequence ID" value="NZ_VDFU01000022.1"/>
</dbReference>
<name>A0A5C4MT56_9RHOB</name>
<proteinExistence type="predicted"/>
<dbReference type="SUPFAM" id="SSF53335">
    <property type="entry name" value="S-adenosyl-L-methionine-dependent methyltransferases"/>
    <property type="match status" value="1"/>
</dbReference>
<dbReference type="InterPro" id="IPR029063">
    <property type="entry name" value="SAM-dependent_MTases_sf"/>
</dbReference>
<dbReference type="EMBL" id="VDFU01000022">
    <property type="protein sequence ID" value="TNC47830.1"/>
    <property type="molecule type" value="Genomic_DNA"/>
</dbReference>
<dbReference type="Gene3D" id="1.10.150.290">
    <property type="entry name" value="S-adenosyl-L-methionine-dependent methyltransferases"/>
    <property type="match status" value="1"/>
</dbReference>
<organism evidence="1 2">
    <name type="scientific">Rubellimicrobium rubrum</name>
    <dbReference type="NCBI Taxonomy" id="2585369"/>
    <lineage>
        <taxon>Bacteria</taxon>
        <taxon>Pseudomonadati</taxon>
        <taxon>Pseudomonadota</taxon>
        <taxon>Alphaproteobacteria</taxon>
        <taxon>Rhodobacterales</taxon>
        <taxon>Roseobacteraceae</taxon>
        <taxon>Rubellimicrobium</taxon>
    </lineage>
</organism>
<dbReference type="PANTHER" id="PTHR43861:SF1">
    <property type="entry name" value="TRANS-ACONITATE 2-METHYLTRANSFERASE"/>
    <property type="match status" value="1"/>
</dbReference>
<comment type="caution">
    <text evidence="1">The sequence shown here is derived from an EMBL/GenBank/DDBJ whole genome shotgun (WGS) entry which is preliminary data.</text>
</comment>
<dbReference type="InterPro" id="IPR023149">
    <property type="entry name" value="Trans_acon_MeTrfase_C"/>
</dbReference>